<dbReference type="Proteomes" id="UP001597216">
    <property type="component" value="Unassembled WGS sequence"/>
</dbReference>
<keyword evidence="2" id="KW-1185">Reference proteome</keyword>
<evidence type="ECO:0000313" key="2">
    <source>
        <dbReference type="Proteomes" id="UP001597216"/>
    </source>
</evidence>
<proteinExistence type="predicted"/>
<sequence>MLTKADEFPIHQTPEPIAYSGTDRNFYDRYFFNGYNPDGTEFFAAALGVYPHVNICDAHFSVIRDGVEHCLHASRFLNMERMDMSCGPIRIEVIEPLVKLKLIVEPSNGFAAEITFEGRSFPIEEPRFVHRIGPRAFMDYTRLTQNVRCSGWIEIDGVRKELQAGAVGTRDRSWGVRPIGAPDSQPPVPPVMPTFFWQWTPLNFADSSVFFHVNANPDGTPWNTRAVILPDGAGHDGGYHTAGASIGEVSFIPNTRHAQTGELVIPLAQGEAKVKFEPFLTFLMKGIGYGHPQWRHGGFKGPLVVEREDIDLAKENMGAVENFHIQALSHVTLTLPGKDPERGMGVFEQLILGPYHPYGVG</sequence>
<comment type="caution">
    <text evidence="1">The sequence shown here is derived from an EMBL/GenBank/DDBJ whole genome shotgun (WGS) entry which is preliminary data.</text>
</comment>
<dbReference type="RefSeq" id="WP_374346853.1">
    <property type="nucleotide sequence ID" value="NZ_JBHTLQ010000016.1"/>
</dbReference>
<evidence type="ECO:0000313" key="1">
    <source>
        <dbReference type="EMBL" id="MFD1190717.1"/>
    </source>
</evidence>
<accession>A0ABW3T0W1</accession>
<gene>
    <name evidence="1" type="ORF">ACFQ27_09015</name>
</gene>
<dbReference type="EMBL" id="JBHTLQ010000016">
    <property type="protein sequence ID" value="MFD1190717.1"/>
    <property type="molecule type" value="Genomic_DNA"/>
</dbReference>
<reference evidence="2" key="1">
    <citation type="journal article" date="2019" name="Int. J. Syst. Evol. Microbiol.">
        <title>The Global Catalogue of Microorganisms (GCM) 10K type strain sequencing project: providing services to taxonomists for standard genome sequencing and annotation.</title>
        <authorList>
            <consortium name="The Broad Institute Genomics Platform"/>
            <consortium name="The Broad Institute Genome Sequencing Center for Infectious Disease"/>
            <person name="Wu L."/>
            <person name="Ma J."/>
        </authorList>
    </citation>
    <scope>NUCLEOTIDE SEQUENCE [LARGE SCALE GENOMIC DNA]</scope>
    <source>
        <strain evidence="2">CCUG 55074</strain>
    </source>
</reference>
<organism evidence="1 2">
    <name type="scientific">Phenylobacterium conjunctum</name>
    <dbReference type="NCBI Taxonomy" id="1298959"/>
    <lineage>
        <taxon>Bacteria</taxon>
        <taxon>Pseudomonadati</taxon>
        <taxon>Pseudomonadota</taxon>
        <taxon>Alphaproteobacteria</taxon>
        <taxon>Caulobacterales</taxon>
        <taxon>Caulobacteraceae</taxon>
        <taxon>Phenylobacterium</taxon>
    </lineage>
</organism>
<protein>
    <submittedName>
        <fullName evidence="1">Uncharacterized protein</fullName>
    </submittedName>
</protein>
<name>A0ABW3T0W1_9CAUL</name>